<keyword evidence="5" id="KW-0539">Nucleus</keyword>
<dbReference type="PANTHER" id="PTHR12265">
    <property type="entry name" value="TRANSMEMBRANE PROTEIN 53"/>
    <property type="match status" value="1"/>
</dbReference>
<dbReference type="GO" id="GO:0031965">
    <property type="term" value="C:nuclear membrane"/>
    <property type="evidence" value="ECO:0007669"/>
    <property type="project" value="UniProtKB-SubCell"/>
</dbReference>
<evidence type="ECO:0000256" key="2">
    <source>
        <dbReference type="ARBA" id="ARBA00022692"/>
    </source>
</evidence>
<dbReference type="InterPro" id="IPR008547">
    <property type="entry name" value="DUF829_TMEM53"/>
</dbReference>
<keyword evidence="3" id="KW-1133">Transmembrane helix</keyword>
<keyword evidence="2" id="KW-0812">Transmembrane</keyword>
<evidence type="ECO:0000313" key="8">
    <source>
        <dbReference type="Proteomes" id="UP000030762"/>
    </source>
</evidence>
<keyword evidence="8" id="KW-1185">Reference proteome</keyword>
<dbReference type="InParanoid" id="T0PN57"/>
<gene>
    <name evidence="7" type="ORF">SDRG_15359</name>
</gene>
<keyword evidence="4" id="KW-0472">Membrane</keyword>
<protein>
    <submittedName>
        <fullName evidence="7">Uncharacterized protein</fullName>
    </submittedName>
</protein>
<evidence type="ECO:0000256" key="6">
    <source>
        <dbReference type="ARBA" id="ARBA00037847"/>
    </source>
</evidence>
<accession>T0PN57</accession>
<evidence type="ECO:0000256" key="1">
    <source>
        <dbReference type="ARBA" id="ARBA00004126"/>
    </source>
</evidence>
<evidence type="ECO:0000256" key="3">
    <source>
        <dbReference type="ARBA" id="ARBA00022989"/>
    </source>
</evidence>
<dbReference type="VEuPathDB" id="FungiDB:SDRG_15359"/>
<evidence type="ECO:0000256" key="5">
    <source>
        <dbReference type="ARBA" id="ARBA00023242"/>
    </source>
</evidence>
<dbReference type="Pfam" id="PF05705">
    <property type="entry name" value="DUF829"/>
    <property type="match status" value="1"/>
</dbReference>
<evidence type="ECO:0000256" key="4">
    <source>
        <dbReference type="ARBA" id="ARBA00023136"/>
    </source>
</evidence>
<dbReference type="Proteomes" id="UP000030762">
    <property type="component" value="Unassembled WGS sequence"/>
</dbReference>
<dbReference type="EMBL" id="JH767220">
    <property type="protein sequence ID" value="EQC26849.1"/>
    <property type="molecule type" value="Genomic_DNA"/>
</dbReference>
<dbReference type="RefSeq" id="XP_008619751.1">
    <property type="nucleotide sequence ID" value="XM_008621529.1"/>
</dbReference>
<dbReference type="OrthoDB" id="77878at2759"/>
<dbReference type="GeneID" id="19956086"/>
<dbReference type="OMA" id="SWYCFED"/>
<name>T0PN57_SAPDV</name>
<sequence>MATKRVVVVCGWMGAKARPVAKYAELYKQLGYDAVVLLSSQGDFLTDGANVHPTAPTDLLPPTESLELIPHMLSNGGCRSWYCFEDHLRGSQRPFHVPAMVFDSAPSRATTKSLLETWKGAGNLPSLGLSLGMRAFLVQLTLYPRTFPSSFCTRTPTRS</sequence>
<dbReference type="PANTHER" id="PTHR12265:SF30">
    <property type="entry name" value="TRANSMEMBRANE PROTEIN 53"/>
    <property type="match status" value="1"/>
</dbReference>
<dbReference type="AlphaFoldDB" id="T0PN57"/>
<evidence type="ECO:0000313" key="7">
    <source>
        <dbReference type="EMBL" id="EQC26849.1"/>
    </source>
</evidence>
<reference evidence="7 8" key="1">
    <citation type="submission" date="2012-04" db="EMBL/GenBank/DDBJ databases">
        <title>The Genome Sequence of Saprolegnia declina VS20.</title>
        <authorList>
            <consortium name="The Broad Institute Genome Sequencing Platform"/>
            <person name="Russ C."/>
            <person name="Nusbaum C."/>
            <person name="Tyler B."/>
            <person name="van West P."/>
            <person name="Dieguez-Uribeondo J."/>
            <person name="de Bruijn I."/>
            <person name="Tripathy S."/>
            <person name="Jiang R."/>
            <person name="Young S.K."/>
            <person name="Zeng Q."/>
            <person name="Gargeya S."/>
            <person name="Fitzgerald M."/>
            <person name="Haas B."/>
            <person name="Abouelleil A."/>
            <person name="Alvarado L."/>
            <person name="Arachchi H.M."/>
            <person name="Berlin A."/>
            <person name="Chapman S.B."/>
            <person name="Goldberg J."/>
            <person name="Griggs A."/>
            <person name="Gujja S."/>
            <person name="Hansen M."/>
            <person name="Howarth C."/>
            <person name="Imamovic A."/>
            <person name="Larimer J."/>
            <person name="McCowen C."/>
            <person name="Montmayeur A."/>
            <person name="Murphy C."/>
            <person name="Neiman D."/>
            <person name="Pearson M."/>
            <person name="Priest M."/>
            <person name="Roberts A."/>
            <person name="Saif S."/>
            <person name="Shea T."/>
            <person name="Sisk P."/>
            <person name="Sykes S."/>
            <person name="Wortman J."/>
            <person name="Nusbaum C."/>
            <person name="Birren B."/>
        </authorList>
    </citation>
    <scope>NUCLEOTIDE SEQUENCE [LARGE SCALE GENOMIC DNA]</scope>
    <source>
        <strain evidence="7 8">VS20</strain>
    </source>
</reference>
<comment type="subcellular location">
    <subcellularLocation>
        <location evidence="6">Endomembrane system</location>
        <topology evidence="6">Single-pass membrane protein</topology>
    </subcellularLocation>
    <subcellularLocation>
        <location evidence="1">Nucleus membrane</location>
    </subcellularLocation>
</comment>
<proteinExistence type="predicted"/>
<organism evidence="7 8">
    <name type="scientific">Saprolegnia diclina (strain VS20)</name>
    <dbReference type="NCBI Taxonomy" id="1156394"/>
    <lineage>
        <taxon>Eukaryota</taxon>
        <taxon>Sar</taxon>
        <taxon>Stramenopiles</taxon>
        <taxon>Oomycota</taxon>
        <taxon>Saprolegniomycetes</taxon>
        <taxon>Saprolegniales</taxon>
        <taxon>Saprolegniaceae</taxon>
        <taxon>Saprolegnia</taxon>
    </lineage>
</organism>